<protein>
    <submittedName>
        <fullName evidence="6">TetR/AcrR family transcriptional regulator</fullName>
    </submittedName>
</protein>
<keyword evidence="3" id="KW-0804">Transcription</keyword>
<dbReference type="Gene3D" id="1.10.357.10">
    <property type="entry name" value="Tetracycline Repressor, domain 2"/>
    <property type="match status" value="1"/>
</dbReference>
<keyword evidence="2 4" id="KW-0238">DNA-binding</keyword>
<dbReference type="InterPro" id="IPR050109">
    <property type="entry name" value="HTH-type_TetR-like_transc_reg"/>
</dbReference>
<dbReference type="InterPro" id="IPR009057">
    <property type="entry name" value="Homeodomain-like_sf"/>
</dbReference>
<evidence type="ECO:0000259" key="5">
    <source>
        <dbReference type="PROSITE" id="PS50977"/>
    </source>
</evidence>
<accession>A0ABW3ME60</accession>
<gene>
    <name evidence="6" type="ORF">ACFQ1S_23790</name>
</gene>
<proteinExistence type="predicted"/>
<dbReference type="PANTHER" id="PTHR30055">
    <property type="entry name" value="HTH-TYPE TRANSCRIPTIONAL REGULATOR RUTR"/>
    <property type="match status" value="1"/>
</dbReference>
<evidence type="ECO:0000256" key="2">
    <source>
        <dbReference type="ARBA" id="ARBA00023125"/>
    </source>
</evidence>
<dbReference type="SUPFAM" id="SSF46689">
    <property type="entry name" value="Homeodomain-like"/>
    <property type="match status" value="1"/>
</dbReference>
<name>A0ABW3ME60_9PSEU</name>
<dbReference type="PRINTS" id="PR00455">
    <property type="entry name" value="HTHTETR"/>
</dbReference>
<dbReference type="PANTHER" id="PTHR30055:SF234">
    <property type="entry name" value="HTH-TYPE TRANSCRIPTIONAL REGULATOR BETI"/>
    <property type="match status" value="1"/>
</dbReference>
<dbReference type="Proteomes" id="UP001597045">
    <property type="component" value="Unassembled WGS sequence"/>
</dbReference>
<comment type="caution">
    <text evidence="6">The sequence shown here is derived from an EMBL/GenBank/DDBJ whole genome shotgun (WGS) entry which is preliminary data.</text>
</comment>
<dbReference type="PROSITE" id="PS50977">
    <property type="entry name" value="HTH_TETR_2"/>
    <property type="match status" value="1"/>
</dbReference>
<sequence length="193" mass="20834">MPRTQEDRSRTTRGALLTAGRQLFAERGYAQVSADEIVAAAGLTRGALHHHYKDKQGLFQAVFEQMEVEFQTELETAMAQATDVAGRMALGLSTFLDLCQRPDILRIGLLDAPTVLGWETWRAIETEHAFGLIVDLLDKAAAEGMLAQPPSTVLARFVLSAVIEAALMIAHETATRGEVEASLGALLAGVFNG</sequence>
<dbReference type="Pfam" id="PF21351">
    <property type="entry name" value="TetR_C_41"/>
    <property type="match status" value="1"/>
</dbReference>
<dbReference type="InterPro" id="IPR049484">
    <property type="entry name" value="Rv0078-like_C"/>
</dbReference>
<feature type="DNA-binding region" description="H-T-H motif" evidence="4">
    <location>
        <begin position="33"/>
        <end position="52"/>
    </location>
</feature>
<reference evidence="7" key="1">
    <citation type="journal article" date="2019" name="Int. J. Syst. Evol. Microbiol.">
        <title>The Global Catalogue of Microorganisms (GCM) 10K type strain sequencing project: providing services to taxonomists for standard genome sequencing and annotation.</title>
        <authorList>
            <consortium name="The Broad Institute Genomics Platform"/>
            <consortium name="The Broad Institute Genome Sequencing Center for Infectious Disease"/>
            <person name="Wu L."/>
            <person name="Ma J."/>
        </authorList>
    </citation>
    <scope>NUCLEOTIDE SEQUENCE [LARGE SCALE GENOMIC DNA]</scope>
    <source>
        <strain evidence="7">JCM 31486</strain>
    </source>
</reference>
<evidence type="ECO:0000256" key="1">
    <source>
        <dbReference type="ARBA" id="ARBA00023015"/>
    </source>
</evidence>
<keyword evidence="7" id="KW-1185">Reference proteome</keyword>
<evidence type="ECO:0000256" key="4">
    <source>
        <dbReference type="PROSITE-ProRule" id="PRU00335"/>
    </source>
</evidence>
<feature type="domain" description="HTH tetR-type" evidence="5">
    <location>
        <begin position="10"/>
        <end position="70"/>
    </location>
</feature>
<evidence type="ECO:0000313" key="7">
    <source>
        <dbReference type="Proteomes" id="UP001597045"/>
    </source>
</evidence>
<dbReference type="InterPro" id="IPR001647">
    <property type="entry name" value="HTH_TetR"/>
</dbReference>
<dbReference type="Pfam" id="PF00440">
    <property type="entry name" value="TetR_N"/>
    <property type="match status" value="1"/>
</dbReference>
<evidence type="ECO:0000313" key="6">
    <source>
        <dbReference type="EMBL" id="MFD1048343.1"/>
    </source>
</evidence>
<keyword evidence="1" id="KW-0805">Transcription regulation</keyword>
<dbReference type="EMBL" id="JBHTIS010001535">
    <property type="protein sequence ID" value="MFD1048343.1"/>
    <property type="molecule type" value="Genomic_DNA"/>
</dbReference>
<organism evidence="6 7">
    <name type="scientific">Kibdelosporangium lantanae</name>
    <dbReference type="NCBI Taxonomy" id="1497396"/>
    <lineage>
        <taxon>Bacteria</taxon>
        <taxon>Bacillati</taxon>
        <taxon>Actinomycetota</taxon>
        <taxon>Actinomycetes</taxon>
        <taxon>Pseudonocardiales</taxon>
        <taxon>Pseudonocardiaceae</taxon>
        <taxon>Kibdelosporangium</taxon>
    </lineage>
</organism>
<evidence type="ECO:0000256" key="3">
    <source>
        <dbReference type="ARBA" id="ARBA00023163"/>
    </source>
</evidence>